<organism evidence="1 2">
    <name type="scientific">Cinchona calisaya</name>
    <dbReference type="NCBI Taxonomy" id="153742"/>
    <lineage>
        <taxon>Eukaryota</taxon>
        <taxon>Viridiplantae</taxon>
        <taxon>Streptophyta</taxon>
        <taxon>Embryophyta</taxon>
        <taxon>Tracheophyta</taxon>
        <taxon>Spermatophyta</taxon>
        <taxon>Magnoliopsida</taxon>
        <taxon>eudicotyledons</taxon>
        <taxon>Gunneridae</taxon>
        <taxon>Pentapetalae</taxon>
        <taxon>asterids</taxon>
        <taxon>lamiids</taxon>
        <taxon>Gentianales</taxon>
        <taxon>Rubiaceae</taxon>
        <taxon>Cinchonoideae</taxon>
        <taxon>Cinchoneae</taxon>
        <taxon>Cinchona</taxon>
    </lineage>
</organism>
<accession>A0ABD2ZMI0</accession>
<comment type="caution">
    <text evidence="1">The sequence shown here is derived from an EMBL/GenBank/DDBJ whole genome shotgun (WGS) entry which is preliminary data.</text>
</comment>
<evidence type="ECO:0000313" key="1">
    <source>
        <dbReference type="EMBL" id="KAL3520208.1"/>
    </source>
</evidence>
<evidence type="ECO:0000313" key="2">
    <source>
        <dbReference type="Proteomes" id="UP001630127"/>
    </source>
</evidence>
<dbReference type="EMBL" id="JBJUIK010000008">
    <property type="protein sequence ID" value="KAL3520208.1"/>
    <property type="molecule type" value="Genomic_DNA"/>
</dbReference>
<protein>
    <submittedName>
        <fullName evidence="1">Uncharacterized protein</fullName>
    </submittedName>
</protein>
<sequence length="181" mass="20358">MVVALPMNFMLDRDQPYFEGEQEESDSLAVAKILFAEKEKEVEVSTSIGIDEFEDRDARIGLAQVVVILKDMVDSRTCSKQDNMSNSKDTLPTNDKKLIHLKSNKGKASLEDKESVEIAANEELPANSVEIKSLDVSEGQHEKSKDELDLVTNTFMEKLLSCFLELDYPDTINKEPLSLQE</sequence>
<reference evidence="1 2" key="1">
    <citation type="submission" date="2024-11" db="EMBL/GenBank/DDBJ databases">
        <title>A near-complete genome assembly of Cinchona calisaya.</title>
        <authorList>
            <person name="Lian D.C."/>
            <person name="Zhao X.W."/>
            <person name="Wei L."/>
        </authorList>
    </citation>
    <scope>NUCLEOTIDE SEQUENCE [LARGE SCALE GENOMIC DNA]</scope>
    <source>
        <tissue evidence="1">Nenye</tissue>
    </source>
</reference>
<dbReference type="AlphaFoldDB" id="A0ABD2ZMI0"/>
<gene>
    <name evidence="1" type="ORF">ACH5RR_018357</name>
</gene>
<keyword evidence="2" id="KW-1185">Reference proteome</keyword>
<dbReference type="Proteomes" id="UP001630127">
    <property type="component" value="Unassembled WGS sequence"/>
</dbReference>
<proteinExistence type="predicted"/>
<name>A0ABD2ZMI0_9GENT</name>